<dbReference type="Pfam" id="PF00237">
    <property type="entry name" value="Ribosomal_L22"/>
    <property type="match status" value="1"/>
</dbReference>
<dbReference type="InterPro" id="IPR036394">
    <property type="entry name" value="Ribosomal_uL22_sf"/>
</dbReference>
<dbReference type="GO" id="GO:0019843">
    <property type="term" value="F:rRNA binding"/>
    <property type="evidence" value="ECO:0007669"/>
    <property type="project" value="UniProtKB-KW"/>
</dbReference>
<dbReference type="GO" id="GO:0022625">
    <property type="term" value="C:cytosolic large ribosomal subunit"/>
    <property type="evidence" value="ECO:0007669"/>
    <property type="project" value="TreeGrafter"/>
</dbReference>
<organism evidence="6">
    <name type="scientific">hydrocarbon metagenome</name>
    <dbReference type="NCBI Taxonomy" id="938273"/>
    <lineage>
        <taxon>unclassified sequences</taxon>
        <taxon>metagenomes</taxon>
        <taxon>ecological metagenomes</taxon>
    </lineage>
</organism>
<gene>
    <name evidence="6" type="ORF">ASZ90_001444</name>
</gene>
<accession>A0A0W8G684</accession>
<evidence type="ECO:0000256" key="2">
    <source>
        <dbReference type="ARBA" id="ARBA00022730"/>
    </source>
</evidence>
<dbReference type="GO" id="GO:0003735">
    <property type="term" value="F:structural constituent of ribosome"/>
    <property type="evidence" value="ECO:0007669"/>
    <property type="project" value="InterPro"/>
</dbReference>
<dbReference type="NCBIfam" id="TIGR01044">
    <property type="entry name" value="rplV_bact"/>
    <property type="match status" value="1"/>
</dbReference>
<dbReference type="InterPro" id="IPR001063">
    <property type="entry name" value="Ribosomal_uL22"/>
</dbReference>
<dbReference type="HAMAP" id="MF_01331_B">
    <property type="entry name" value="Ribosomal_uL22_B"/>
    <property type="match status" value="1"/>
</dbReference>
<dbReference type="SUPFAM" id="SSF54843">
    <property type="entry name" value="Ribosomal protein L22"/>
    <property type="match status" value="1"/>
</dbReference>
<comment type="caution">
    <text evidence="6">The sequence shown here is derived from an EMBL/GenBank/DDBJ whole genome shotgun (WGS) entry which is preliminary data.</text>
</comment>
<evidence type="ECO:0000256" key="4">
    <source>
        <dbReference type="ARBA" id="ARBA00022980"/>
    </source>
</evidence>
<evidence type="ECO:0000313" key="6">
    <source>
        <dbReference type="EMBL" id="KUG28661.1"/>
    </source>
</evidence>
<dbReference type="AlphaFoldDB" id="A0A0W8G684"/>
<dbReference type="PROSITE" id="PS00464">
    <property type="entry name" value="RIBOSOMAL_L22"/>
    <property type="match status" value="1"/>
</dbReference>
<dbReference type="CDD" id="cd00336">
    <property type="entry name" value="Ribosomal_L22"/>
    <property type="match status" value="1"/>
</dbReference>
<evidence type="ECO:0000256" key="3">
    <source>
        <dbReference type="ARBA" id="ARBA00022884"/>
    </source>
</evidence>
<evidence type="ECO:0000256" key="5">
    <source>
        <dbReference type="ARBA" id="ARBA00023274"/>
    </source>
</evidence>
<dbReference type="PANTHER" id="PTHR13501:SF8">
    <property type="entry name" value="LARGE RIBOSOMAL SUBUNIT PROTEIN UL22M"/>
    <property type="match status" value="1"/>
</dbReference>
<keyword evidence="2" id="KW-0699">rRNA-binding</keyword>
<dbReference type="InterPro" id="IPR018260">
    <property type="entry name" value="Ribosomal_uL22_CS"/>
</dbReference>
<dbReference type="EMBL" id="LNQE01000194">
    <property type="protein sequence ID" value="KUG28661.1"/>
    <property type="molecule type" value="Genomic_DNA"/>
</dbReference>
<dbReference type="InterPro" id="IPR047867">
    <property type="entry name" value="Ribosomal_uL22_bac/org-type"/>
</dbReference>
<dbReference type="Gene3D" id="3.90.470.10">
    <property type="entry name" value="Ribosomal protein L22/L17"/>
    <property type="match status" value="1"/>
</dbReference>
<dbReference type="InterPro" id="IPR005727">
    <property type="entry name" value="Ribosomal_uL22_bac/chlpt-type"/>
</dbReference>
<proteinExistence type="inferred from homology"/>
<sequence length="110" mass="12081">MEAKAIARYIRVSPQKARLVADNIKGRPVEEAMNILKFTPKKAAQLIGKVLHSAVANAEQISGVDIDTLTVKQVIINPGPSWKRLLTRSMGRANRIVKRTSHITVVVAES</sequence>
<name>A0A0W8G684_9ZZZZ</name>
<keyword evidence="4 6" id="KW-0689">Ribosomal protein</keyword>
<dbReference type="PANTHER" id="PTHR13501">
    <property type="entry name" value="CHLOROPLAST 50S RIBOSOMAL PROTEIN L22-RELATED"/>
    <property type="match status" value="1"/>
</dbReference>
<reference evidence="6" key="1">
    <citation type="journal article" date="2015" name="Proc. Natl. Acad. Sci. U.S.A.">
        <title>Networks of energetic and metabolic interactions define dynamics in microbial communities.</title>
        <authorList>
            <person name="Embree M."/>
            <person name="Liu J.K."/>
            <person name="Al-Bassam M.M."/>
            <person name="Zengler K."/>
        </authorList>
    </citation>
    <scope>NUCLEOTIDE SEQUENCE</scope>
</reference>
<keyword evidence="3" id="KW-0694">RNA-binding</keyword>
<protein>
    <submittedName>
        <fullName evidence="6">Lsu ribosomal protein l22p (L17e)</fullName>
    </submittedName>
</protein>
<dbReference type="GO" id="GO:0006412">
    <property type="term" value="P:translation"/>
    <property type="evidence" value="ECO:0007669"/>
    <property type="project" value="InterPro"/>
</dbReference>
<comment type="similarity">
    <text evidence="1">Belongs to the universal ribosomal protein uL22 family.</text>
</comment>
<evidence type="ECO:0000256" key="1">
    <source>
        <dbReference type="ARBA" id="ARBA00009451"/>
    </source>
</evidence>
<keyword evidence="5" id="KW-0687">Ribonucleoprotein</keyword>